<keyword evidence="2" id="KW-1185">Reference proteome</keyword>
<proteinExistence type="predicted"/>
<gene>
    <name evidence="1" type="ORF">GCM10008119_19840</name>
</gene>
<evidence type="ECO:0000313" key="2">
    <source>
        <dbReference type="Proteomes" id="UP000645390"/>
    </source>
</evidence>
<protein>
    <submittedName>
        <fullName evidence="1">Uncharacterized protein</fullName>
    </submittedName>
</protein>
<comment type="caution">
    <text evidence="1">The sequence shown here is derived from an EMBL/GenBank/DDBJ whole genome shotgun (WGS) entry which is preliminary data.</text>
</comment>
<reference evidence="2" key="1">
    <citation type="journal article" date="2019" name="Int. J. Syst. Evol. Microbiol.">
        <title>The Global Catalogue of Microorganisms (GCM) 10K type strain sequencing project: providing services to taxonomists for standard genome sequencing and annotation.</title>
        <authorList>
            <consortium name="The Broad Institute Genomics Platform"/>
            <consortium name="The Broad Institute Genome Sequencing Center for Infectious Disease"/>
            <person name="Wu L."/>
            <person name="Ma J."/>
        </authorList>
    </citation>
    <scope>NUCLEOTIDE SEQUENCE [LARGE SCALE GENOMIC DNA]</scope>
    <source>
        <strain evidence="2">CCM 8939</strain>
    </source>
</reference>
<sequence length="59" mass="6476">MVLPHSGAGPAGFIEVVAEESIVKESEFADDFVLLLHAEMLIANMHNAAENFNKFVFID</sequence>
<organism evidence="1 2">
    <name type="scientific">Pedobacter mendelii</name>
    <dbReference type="NCBI Taxonomy" id="1908240"/>
    <lineage>
        <taxon>Bacteria</taxon>
        <taxon>Pseudomonadati</taxon>
        <taxon>Bacteroidota</taxon>
        <taxon>Sphingobacteriia</taxon>
        <taxon>Sphingobacteriales</taxon>
        <taxon>Sphingobacteriaceae</taxon>
        <taxon>Pedobacter</taxon>
    </lineage>
</organism>
<evidence type="ECO:0000313" key="1">
    <source>
        <dbReference type="EMBL" id="GGI25876.1"/>
    </source>
</evidence>
<dbReference type="Proteomes" id="UP000645390">
    <property type="component" value="Unassembled WGS sequence"/>
</dbReference>
<dbReference type="EMBL" id="BMDJ01000005">
    <property type="protein sequence ID" value="GGI25876.1"/>
    <property type="molecule type" value="Genomic_DNA"/>
</dbReference>
<accession>A0ABQ2BKU4</accession>
<name>A0ABQ2BKU4_9SPHI</name>